<name>A0AAV0Q7A0_9ROSI</name>
<keyword evidence="2" id="KW-1185">Reference proteome</keyword>
<dbReference type="Proteomes" id="UP001154282">
    <property type="component" value="Unassembled WGS sequence"/>
</dbReference>
<dbReference type="EMBL" id="CAMGYJ010000009">
    <property type="protein sequence ID" value="CAI0540646.1"/>
    <property type="molecule type" value="Genomic_DNA"/>
</dbReference>
<sequence>MNSSVYRTRHLLEGLCSYMLV</sequence>
<proteinExistence type="predicted"/>
<gene>
    <name evidence="1" type="ORF">LITE_LOCUS41784</name>
</gene>
<evidence type="ECO:0000313" key="2">
    <source>
        <dbReference type="Proteomes" id="UP001154282"/>
    </source>
</evidence>
<organism evidence="1 2">
    <name type="scientific">Linum tenue</name>
    <dbReference type="NCBI Taxonomy" id="586396"/>
    <lineage>
        <taxon>Eukaryota</taxon>
        <taxon>Viridiplantae</taxon>
        <taxon>Streptophyta</taxon>
        <taxon>Embryophyta</taxon>
        <taxon>Tracheophyta</taxon>
        <taxon>Spermatophyta</taxon>
        <taxon>Magnoliopsida</taxon>
        <taxon>eudicotyledons</taxon>
        <taxon>Gunneridae</taxon>
        <taxon>Pentapetalae</taxon>
        <taxon>rosids</taxon>
        <taxon>fabids</taxon>
        <taxon>Malpighiales</taxon>
        <taxon>Linaceae</taxon>
        <taxon>Linum</taxon>
    </lineage>
</organism>
<accession>A0AAV0Q7A0</accession>
<dbReference type="AlphaFoldDB" id="A0AAV0Q7A0"/>
<protein>
    <submittedName>
        <fullName evidence="1">Uncharacterized protein</fullName>
    </submittedName>
</protein>
<evidence type="ECO:0000313" key="1">
    <source>
        <dbReference type="EMBL" id="CAI0540646.1"/>
    </source>
</evidence>
<comment type="caution">
    <text evidence="1">The sequence shown here is derived from an EMBL/GenBank/DDBJ whole genome shotgun (WGS) entry which is preliminary data.</text>
</comment>
<reference evidence="1" key="1">
    <citation type="submission" date="2022-08" db="EMBL/GenBank/DDBJ databases">
        <authorList>
            <person name="Gutierrez-Valencia J."/>
        </authorList>
    </citation>
    <scope>NUCLEOTIDE SEQUENCE</scope>
</reference>